<feature type="transmembrane region" description="Helical" evidence="1">
    <location>
        <begin position="67"/>
        <end position="84"/>
    </location>
</feature>
<accession>A0A927CZJ8</accession>
<name>A0A927CZJ8_9RHOB</name>
<evidence type="ECO:0000256" key="1">
    <source>
        <dbReference type="SAM" id="Phobius"/>
    </source>
</evidence>
<keyword evidence="1" id="KW-0812">Transmembrane</keyword>
<keyword evidence="1" id="KW-1133">Transmembrane helix</keyword>
<comment type="caution">
    <text evidence="2">The sequence shown here is derived from an EMBL/GenBank/DDBJ whole genome shotgun (WGS) entry which is preliminary data.</text>
</comment>
<dbReference type="InterPro" id="IPR014550">
    <property type="entry name" value="UCP028704_OpgC"/>
</dbReference>
<feature type="transmembrane region" description="Helical" evidence="1">
    <location>
        <begin position="165"/>
        <end position="185"/>
    </location>
</feature>
<keyword evidence="1" id="KW-0472">Membrane</keyword>
<organism evidence="2 3">
    <name type="scientific">Sulfitobacter aestuariivivens</name>
    <dbReference type="NCBI Taxonomy" id="2766981"/>
    <lineage>
        <taxon>Bacteria</taxon>
        <taxon>Pseudomonadati</taxon>
        <taxon>Pseudomonadota</taxon>
        <taxon>Alphaproteobacteria</taxon>
        <taxon>Rhodobacterales</taxon>
        <taxon>Roseobacteraceae</taxon>
        <taxon>Sulfitobacter</taxon>
    </lineage>
</organism>
<dbReference type="PANTHER" id="PTHR38592">
    <property type="entry name" value="BLL4819 PROTEIN"/>
    <property type="match status" value="1"/>
</dbReference>
<feature type="transmembrane region" description="Helical" evidence="1">
    <location>
        <begin position="231"/>
        <end position="252"/>
    </location>
</feature>
<feature type="transmembrane region" description="Helical" evidence="1">
    <location>
        <begin position="387"/>
        <end position="406"/>
    </location>
</feature>
<reference evidence="2" key="1">
    <citation type="submission" date="2020-08" db="EMBL/GenBank/DDBJ databases">
        <title>Sulfitobacter aestuariivivens sp. nov., isolated from a tidal flat.</title>
        <authorList>
            <person name="Park S."/>
            <person name="Yoon J.-H."/>
        </authorList>
    </citation>
    <scope>NUCLEOTIDE SEQUENCE</scope>
    <source>
        <strain evidence="2">TSTF-M16</strain>
    </source>
</reference>
<keyword evidence="3" id="KW-1185">Reference proteome</keyword>
<feature type="transmembrane region" description="Helical" evidence="1">
    <location>
        <begin position="32"/>
        <end position="55"/>
    </location>
</feature>
<feature type="transmembrane region" description="Helical" evidence="1">
    <location>
        <begin position="191"/>
        <end position="219"/>
    </location>
</feature>
<evidence type="ECO:0000313" key="3">
    <source>
        <dbReference type="Proteomes" id="UP000635142"/>
    </source>
</evidence>
<dbReference type="Pfam" id="PF10129">
    <property type="entry name" value="OpgC_C"/>
    <property type="match status" value="1"/>
</dbReference>
<dbReference type="AlphaFoldDB" id="A0A927CZJ8"/>
<proteinExistence type="predicted"/>
<dbReference type="Proteomes" id="UP000635142">
    <property type="component" value="Unassembled WGS sequence"/>
</dbReference>
<dbReference type="RefSeq" id="WP_191073357.1">
    <property type="nucleotide sequence ID" value="NZ_JACTAG010000001.1"/>
</dbReference>
<sequence length="418" mass="47043">MTAADTHAIPSRPVTALGASSGARVRDLRLDFFRGIAMFIILIAHTPGNFLTSWIPARWGFSDATEIFVFCSGMASAIAFGGAFDRMGWVLGSARVAFRVWQVYWAHVGLFFATLALTVFLTDLDITGRNYWGQLNLWMMFVESDKWDNPDILLSFMTLRYVPNYFDILPMYMVVLIGMPVIMWLSRYSLWFVAAFVGIVWLMAQNALMIALGLGAYHLEFPAEPWTDRQWFFNPFGWQLIFFTGFAFMRGWLPKPPVTTWLIVLATVIVIANIPLSNIGIREFGFDWAREWRSDYKALISKSDFGILRYVHFLSLAYLAWVAAGDKGARLLAQGTGVLSRIWDQILAIILKVGQQSLAVFVVSMFTARIMGFAMDVLGRDTVTSLMVNLAGACVLVATAYVAGWFKSQPWRARKGAS</sequence>
<gene>
    <name evidence="2" type="ORF">H9Q16_00080</name>
</gene>
<feature type="transmembrane region" description="Helical" evidence="1">
    <location>
        <begin position="104"/>
        <end position="122"/>
    </location>
</feature>
<feature type="transmembrane region" description="Helical" evidence="1">
    <location>
        <begin position="307"/>
        <end position="325"/>
    </location>
</feature>
<feature type="transmembrane region" description="Helical" evidence="1">
    <location>
        <begin position="258"/>
        <end position="276"/>
    </location>
</feature>
<dbReference type="EMBL" id="JACTAG010000001">
    <property type="protein sequence ID" value="MBD3662310.1"/>
    <property type="molecule type" value="Genomic_DNA"/>
</dbReference>
<protein>
    <submittedName>
        <fullName evidence="2">OpgC domain-containing protein</fullName>
    </submittedName>
</protein>
<dbReference type="PANTHER" id="PTHR38592:SF3">
    <property type="entry name" value="BLL4819 PROTEIN"/>
    <property type="match status" value="1"/>
</dbReference>
<evidence type="ECO:0000313" key="2">
    <source>
        <dbReference type="EMBL" id="MBD3662310.1"/>
    </source>
</evidence>
<dbReference type="PIRSF" id="PIRSF028704">
    <property type="entry name" value="UPC028704"/>
    <property type="match status" value="1"/>
</dbReference>